<reference evidence="3" key="1">
    <citation type="submission" date="2018-05" db="EMBL/GenBank/DDBJ databases">
        <authorList>
            <person name="Lanie J.A."/>
            <person name="Ng W.-L."/>
            <person name="Kazmierczak K.M."/>
            <person name="Andrzejewski T.M."/>
            <person name="Davidsen T.M."/>
            <person name="Wayne K.J."/>
            <person name="Tettelin H."/>
            <person name="Glass J.I."/>
            <person name="Rusch D."/>
            <person name="Podicherti R."/>
            <person name="Tsui H.-C.T."/>
            <person name="Winkler M.E."/>
        </authorList>
    </citation>
    <scope>NUCLEOTIDE SEQUENCE</scope>
</reference>
<evidence type="ECO:0000313" key="3">
    <source>
        <dbReference type="EMBL" id="SVB71812.1"/>
    </source>
</evidence>
<protein>
    <submittedName>
        <fullName evidence="3">Uncharacterized protein</fullName>
    </submittedName>
</protein>
<dbReference type="AlphaFoldDB" id="A0A382GAD3"/>
<organism evidence="3">
    <name type="scientific">marine metagenome</name>
    <dbReference type="NCBI Taxonomy" id="408172"/>
    <lineage>
        <taxon>unclassified sequences</taxon>
        <taxon>metagenomes</taxon>
        <taxon>ecological metagenomes</taxon>
    </lineage>
</organism>
<accession>A0A382GAD3</accession>
<keyword evidence="2" id="KW-0040">ANK repeat</keyword>
<dbReference type="PANTHER" id="PTHR24180">
    <property type="entry name" value="CYCLIN-DEPENDENT KINASE INHIBITOR 2C-RELATED"/>
    <property type="match status" value="1"/>
</dbReference>
<name>A0A382GAD3_9ZZZZ</name>
<proteinExistence type="predicted"/>
<dbReference type="EMBL" id="UINC01054289">
    <property type="protein sequence ID" value="SVB71812.1"/>
    <property type="molecule type" value="Genomic_DNA"/>
</dbReference>
<evidence type="ECO:0000256" key="1">
    <source>
        <dbReference type="ARBA" id="ARBA00022737"/>
    </source>
</evidence>
<keyword evidence="1" id="KW-0677">Repeat</keyword>
<dbReference type="Pfam" id="PF12796">
    <property type="entry name" value="Ank_2"/>
    <property type="match status" value="1"/>
</dbReference>
<evidence type="ECO:0000256" key="2">
    <source>
        <dbReference type="ARBA" id="ARBA00023043"/>
    </source>
</evidence>
<dbReference type="InterPro" id="IPR051637">
    <property type="entry name" value="Ank_repeat_dom-contain_49"/>
</dbReference>
<dbReference type="PROSITE" id="PS50297">
    <property type="entry name" value="ANK_REP_REGION"/>
    <property type="match status" value="2"/>
</dbReference>
<sequence length="331" mass="36144">MNVSVGSIRFELKPDGSFIGIPDDEDDKAIGRWKVDGELLVCKGTIEKSSDQLTIKFNKRTFELISLAENGKEVPLERMIPDGAVGIFLKKIEPNPSSAKTQSAEPGYSGDYSLTLPKDRIAVKLASDGSFILAGLGRDNVAGAWKEKGELLVCEGSTKQDSDRVTVIFDKATLKLISLARNGREAPLNEWTQGADEIYLRRNTGSLKANRALWNAAIEGKIEIVKQSLQAGANIDVQNVRGSESWTPLFGAVVYGRKDVVEYLVANGADENRKCEDFMTPLHMVADAFTSSSDRKEMIELLIGNGADVNAMDMRGRTPLDSAEEETADLL</sequence>
<dbReference type="SUPFAM" id="SSF48403">
    <property type="entry name" value="Ankyrin repeat"/>
    <property type="match status" value="1"/>
</dbReference>
<dbReference type="InterPro" id="IPR036770">
    <property type="entry name" value="Ankyrin_rpt-contain_sf"/>
</dbReference>
<dbReference type="Gene3D" id="1.25.40.20">
    <property type="entry name" value="Ankyrin repeat-containing domain"/>
    <property type="match status" value="1"/>
</dbReference>
<feature type="non-terminal residue" evidence="3">
    <location>
        <position position="331"/>
    </location>
</feature>
<gene>
    <name evidence="3" type="ORF">METZ01_LOCUS224666</name>
</gene>
<dbReference type="InterPro" id="IPR002110">
    <property type="entry name" value="Ankyrin_rpt"/>
</dbReference>
<dbReference type="PANTHER" id="PTHR24180:SF45">
    <property type="entry name" value="POLY [ADP-RIBOSE] POLYMERASE TANKYRASE"/>
    <property type="match status" value="1"/>
</dbReference>
<dbReference type="SMART" id="SM00248">
    <property type="entry name" value="ANK"/>
    <property type="match status" value="3"/>
</dbReference>
<dbReference type="PROSITE" id="PS50088">
    <property type="entry name" value="ANK_REPEAT"/>
    <property type="match status" value="2"/>
</dbReference>